<protein>
    <submittedName>
        <fullName evidence="1">Uncharacterized protein</fullName>
    </submittedName>
</protein>
<comment type="caution">
    <text evidence="1">The sequence shown here is derived from an EMBL/GenBank/DDBJ whole genome shotgun (WGS) entry which is preliminary data.</text>
</comment>
<sequence length="110" mass="12743">MREPSIRACFEKCSQFGSKTHLQPFIAKFELFLRYHPFKGGQTFNITPNFMPLSLECLSNSMVEVHHLKAFVPIISFRHGCFLAQVKLPDIKISTRKPTVRYKSTLFFMG</sequence>
<dbReference type="EMBL" id="BPLQ01014457">
    <property type="protein sequence ID" value="GIY79883.1"/>
    <property type="molecule type" value="Genomic_DNA"/>
</dbReference>
<gene>
    <name evidence="1" type="ORF">CDAR_423851</name>
</gene>
<evidence type="ECO:0000313" key="1">
    <source>
        <dbReference type="EMBL" id="GIY79883.1"/>
    </source>
</evidence>
<keyword evidence="2" id="KW-1185">Reference proteome</keyword>
<evidence type="ECO:0000313" key="2">
    <source>
        <dbReference type="Proteomes" id="UP001054837"/>
    </source>
</evidence>
<accession>A0AAV4WC40</accession>
<organism evidence="1 2">
    <name type="scientific">Caerostris darwini</name>
    <dbReference type="NCBI Taxonomy" id="1538125"/>
    <lineage>
        <taxon>Eukaryota</taxon>
        <taxon>Metazoa</taxon>
        <taxon>Ecdysozoa</taxon>
        <taxon>Arthropoda</taxon>
        <taxon>Chelicerata</taxon>
        <taxon>Arachnida</taxon>
        <taxon>Araneae</taxon>
        <taxon>Araneomorphae</taxon>
        <taxon>Entelegynae</taxon>
        <taxon>Araneoidea</taxon>
        <taxon>Araneidae</taxon>
        <taxon>Caerostris</taxon>
    </lineage>
</organism>
<name>A0AAV4WC40_9ARAC</name>
<proteinExistence type="predicted"/>
<dbReference type="Proteomes" id="UP001054837">
    <property type="component" value="Unassembled WGS sequence"/>
</dbReference>
<dbReference type="AlphaFoldDB" id="A0AAV4WC40"/>
<reference evidence="1 2" key="1">
    <citation type="submission" date="2021-06" db="EMBL/GenBank/DDBJ databases">
        <title>Caerostris darwini draft genome.</title>
        <authorList>
            <person name="Kono N."/>
            <person name="Arakawa K."/>
        </authorList>
    </citation>
    <scope>NUCLEOTIDE SEQUENCE [LARGE SCALE GENOMIC DNA]</scope>
</reference>